<organism evidence="1">
    <name type="scientific">Brassica napus</name>
    <name type="common">Rape</name>
    <dbReference type="NCBI Taxonomy" id="3708"/>
    <lineage>
        <taxon>Eukaryota</taxon>
        <taxon>Viridiplantae</taxon>
        <taxon>Streptophyta</taxon>
        <taxon>Embryophyta</taxon>
        <taxon>Tracheophyta</taxon>
        <taxon>Spermatophyta</taxon>
        <taxon>Magnoliopsida</taxon>
        <taxon>eudicotyledons</taxon>
        <taxon>Gunneridae</taxon>
        <taxon>Pentapetalae</taxon>
        <taxon>rosids</taxon>
        <taxon>malvids</taxon>
        <taxon>Brassicales</taxon>
        <taxon>Brassicaceae</taxon>
        <taxon>Brassiceae</taxon>
        <taxon>Brassica</taxon>
    </lineage>
</organism>
<accession>A0A816JFK4</accession>
<sequence length="154" mass="17320">MVATKESSTTSPPPTWCLRRFFLCLQLRSVMTVRCSLHNLQLIRSRFTPRLHHRLCLRSSSLPLPTTPANCLDGLVPCSLHDVALEISAAQFPLENNVKAIMDKASVTVTTTPRTDTVPPSSSQMQLDTDREVNNKFLAHQPLPIRTRSNLFRL</sequence>
<protein>
    <submittedName>
        <fullName evidence="1">(rape) hypothetical protein</fullName>
    </submittedName>
</protein>
<name>A0A816JFK4_BRANA</name>
<gene>
    <name evidence="1" type="ORF">DARMORV10_C04P21980.1</name>
</gene>
<dbReference type="AlphaFoldDB" id="A0A816JFK4"/>
<reference evidence="1" key="1">
    <citation type="submission" date="2021-01" db="EMBL/GenBank/DDBJ databases">
        <authorList>
            <consortium name="Genoscope - CEA"/>
            <person name="William W."/>
        </authorList>
    </citation>
    <scope>NUCLEOTIDE SEQUENCE</scope>
</reference>
<evidence type="ECO:0000313" key="1">
    <source>
        <dbReference type="EMBL" id="CAF1830279.1"/>
    </source>
</evidence>
<dbReference type="Proteomes" id="UP001295469">
    <property type="component" value="Chromosome C04"/>
</dbReference>
<proteinExistence type="predicted"/>
<dbReference type="EMBL" id="HG994368">
    <property type="protein sequence ID" value="CAF1830279.1"/>
    <property type="molecule type" value="Genomic_DNA"/>
</dbReference>